<comment type="caution">
    <text evidence="7">The sequence shown here is derived from an EMBL/GenBank/DDBJ whole genome shotgun (WGS) entry which is preliminary data.</text>
</comment>
<organism evidence="7 8">
    <name type="scientific">Plasmodium yoelii yoelii</name>
    <dbReference type="NCBI Taxonomy" id="73239"/>
    <lineage>
        <taxon>Eukaryota</taxon>
        <taxon>Sar</taxon>
        <taxon>Alveolata</taxon>
        <taxon>Apicomplexa</taxon>
        <taxon>Aconoidasida</taxon>
        <taxon>Haemosporida</taxon>
        <taxon>Plasmodiidae</taxon>
        <taxon>Plasmodium</taxon>
        <taxon>Plasmodium (Vinckeia)</taxon>
    </lineage>
</organism>
<sequence length="243" mass="28825">MNFPKNKQDKINSHHIFYNYFFFFFLFFLFFFFFFFFFLFLFFFKIFFLFSSILINMGIDLKNVGRIKKHGRKNLVSKNPYLRLLVKLYRFLARRTDVNFNKIIAKRLIMPKRFRPPLSLSKLQQHMSNNQNSVAVVVGSITDDKRLFSCRNMKVCALRFTETARKRIVDAGGECLTFDQLALRYPTGKDCILLRGPTKARTAEKHFGSAPGRPKSKARPYVRSKGRKFEKARGRRKSRAYKK</sequence>
<dbReference type="GO" id="GO:0003723">
    <property type="term" value="F:RNA binding"/>
    <property type="evidence" value="ECO:0007669"/>
    <property type="project" value="TreeGrafter"/>
</dbReference>
<dbReference type="PROSITE" id="PS01106">
    <property type="entry name" value="RIBOSOMAL_L18E"/>
    <property type="match status" value="1"/>
</dbReference>
<feature type="transmembrane region" description="Helical" evidence="5">
    <location>
        <begin position="20"/>
        <end position="40"/>
    </location>
</feature>
<reference evidence="7 8" key="1">
    <citation type="journal article" date="2002" name="Nature">
        <title>Genome sequence and comparative analysis of the model rodent malaria parasite Plasmodium yoelii yoelii.</title>
        <authorList>
            <person name="Carlton J.M."/>
            <person name="Angiuoli S.V."/>
            <person name="Suh B.B."/>
            <person name="Kooij T.W."/>
            <person name="Pertea M."/>
            <person name="Silva J.C."/>
            <person name="Ermolaeva M.D."/>
            <person name="Allen J.E."/>
            <person name="Selengut J.D."/>
            <person name="Koo H.L."/>
            <person name="Peterson J.D."/>
            <person name="Pop M."/>
            <person name="Kosack D.S."/>
            <person name="Shumway M.F."/>
            <person name="Bidwell S.L."/>
            <person name="Shallom S.J."/>
            <person name="van Aken S.E."/>
            <person name="Riedmuller S.B."/>
            <person name="Feldblyum T.V."/>
            <person name="Cho J.K."/>
            <person name="Quackenbush J."/>
            <person name="Sedegah M."/>
            <person name="Shoaibi A."/>
            <person name="Cummings L.M."/>
            <person name="Florens L."/>
            <person name="Yates J.R."/>
            <person name="Raine J.D."/>
            <person name="Sinden R.E."/>
            <person name="Harris M.A."/>
            <person name="Cunningham D.A."/>
            <person name="Preiser P.R."/>
            <person name="Bergman L.W."/>
            <person name="Vaidya A.B."/>
            <person name="van Lin L.H."/>
            <person name="Janse C.J."/>
            <person name="Waters A.P."/>
            <person name="Smith H.O."/>
            <person name="White O.R."/>
            <person name="Salzberg S.L."/>
            <person name="Venter J.C."/>
            <person name="Fraser C.M."/>
            <person name="Hoffman S.L."/>
            <person name="Gardner M.J."/>
            <person name="Carucci D.J."/>
        </authorList>
    </citation>
    <scope>NUCLEOTIDE SEQUENCE [LARGE SCALE GENOMIC DNA]</scope>
    <source>
        <strain evidence="7 8">17XNL</strain>
    </source>
</reference>
<dbReference type="InParanoid" id="Q7RPR6"/>
<feature type="compositionally biased region" description="Basic residues" evidence="4">
    <location>
        <begin position="233"/>
        <end position="243"/>
    </location>
</feature>
<keyword evidence="2 7" id="KW-0689">Ribosomal protein</keyword>
<dbReference type="FunCoup" id="Q7RPR6">
    <property type="interactions" value="501"/>
</dbReference>
<keyword evidence="5" id="KW-0472">Membrane</keyword>
<dbReference type="AlphaFoldDB" id="Q7RPR6"/>
<dbReference type="Pfam" id="PF17135">
    <property type="entry name" value="Ribosomal_L18"/>
    <property type="match status" value="1"/>
</dbReference>
<keyword evidence="5" id="KW-1133">Transmembrane helix</keyword>
<dbReference type="FunFam" id="3.100.10.10:FF:000001">
    <property type="entry name" value="60S ribosomal protein L18"/>
    <property type="match status" value="1"/>
</dbReference>
<proteinExistence type="inferred from homology"/>
<keyword evidence="3" id="KW-0687">Ribonucleoprotein</keyword>
<dbReference type="Gene3D" id="3.100.10.10">
    <property type="match status" value="1"/>
</dbReference>
<protein>
    <submittedName>
        <fullName evidence="7">Eukaryotic ribosomal protein L18, putative</fullName>
    </submittedName>
</protein>
<dbReference type="Proteomes" id="UP000008553">
    <property type="component" value="Unassembled WGS sequence"/>
</dbReference>
<dbReference type="InterPro" id="IPR000039">
    <property type="entry name" value="Ribosomal_eL18"/>
</dbReference>
<feature type="domain" description="Large ribosomal subunit protein uL15/eL18" evidence="6">
    <location>
        <begin position="58"/>
        <end position="243"/>
    </location>
</feature>
<dbReference type="GO" id="GO:0022625">
    <property type="term" value="C:cytosolic large ribosomal subunit"/>
    <property type="evidence" value="ECO:0007669"/>
    <property type="project" value="TreeGrafter"/>
</dbReference>
<evidence type="ECO:0000256" key="4">
    <source>
        <dbReference type="SAM" id="MobiDB-lite"/>
    </source>
</evidence>
<comment type="similarity">
    <text evidence="1">Belongs to the eukaryotic ribosomal protein eL18 family.</text>
</comment>
<dbReference type="STRING" id="73239.Q7RPR6"/>
<evidence type="ECO:0000313" key="7">
    <source>
        <dbReference type="EMBL" id="EAA20707.1"/>
    </source>
</evidence>
<feature type="region of interest" description="Disordered" evidence="4">
    <location>
        <begin position="202"/>
        <end position="243"/>
    </location>
</feature>
<evidence type="ECO:0000256" key="1">
    <source>
        <dbReference type="ARBA" id="ARBA00006815"/>
    </source>
</evidence>
<dbReference type="EMBL" id="AABL01000365">
    <property type="protein sequence ID" value="EAA20707.1"/>
    <property type="molecule type" value="Genomic_DNA"/>
</dbReference>
<evidence type="ECO:0000256" key="2">
    <source>
        <dbReference type="ARBA" id="ARBA00022980"/>
    </source>
</evidence>
<dbReference type="InterPro" id="IPR021132">
    <property type="entry name" value="Ribosomal_eL18/eL18-A/B/_CS"/>
</dbReference>
<evidence type="ECO:0000256" key="5">
    <source>
        <dbReference type="SAM" id="Phobius"/>
    </source>
</evidence>
<dbReference type="PANTHER" id="PTHR10934:SF2">
    <property type="entry name" value="LARGE RIBOSOMAL SUBUNIT PROTEIN EL18"/>
    <property type="match status" value="1"/>
</dbReference>
<dbReference type="InterPro" id="IPR036227">
    <property type="entry name" value="Ribosomal_uL15/eL18_sf"/>
</dbReference>
<name>Q7RPR6_PLAYO</name>
<evidence type="ECO:0000259" key="6">
    <source>
        <dbReference type="Pfam" id="PF17135"/>
    </source>
</evidence>
<accession>Q7RPR6</accession>
<dbReference type="PANTHER" id="PTHR10934">
    <property type="entry name" value="60S RIBOSOMAL PROTEIN L18"/>
    <property type="match status" value="1"/>
</dbReference>
<keyword evidence="5" id="KW-0812">Transmembrane</keyword>
<gene>
    <name evidence="7" type="ORF">PY01390</name>
</gene>
<dbReference type="GO" id="GO:0003735">
    <property type="term" value="F:structural constituent of ribosome"/>
    <property type="evidence" value="ECO:0007669"/>
    <property type="project" value="InterPro"/>
</dbReference>
<dbReference type="PaxDb" id="73239-Q7RPR6"/>
<dbReference type="KEGG" id="pyo:PY17X_1360100"/>
<keyword evidence="8" id="KW-1185">Reference proteome</keyword>
<feature type="compositionally biased region" description="Basic residues" evidence="4">
    <location>
        <begin position="214"/>
        <end position="226"/>
    </location>
</feature>
<dbReference type="GO" id="GO:0006412">
    <property type="term" value="P:translation"/>
    <property type="evidence" value="ECO:0007669"/>
    <property type="project" value="InterPro"/>
</dbReference>
<evidence type="ECO:0000313" key="8">
    <source>
        <dbReference type="Proteomes" id="UP000008553"/>
    </source>
</evidence>
<dbReference type="SUPFAM" id="SSF52080">
    <property type="entry name" value="Ribosomal proteins L15p and L18e"/>
    <property type="match status" value="1"/>
</dbReference>
<evidence type="ECO:0000256" key="3">
    <source>
        <dbReference type="ARBA" id="ARBA00023274"/>
    </source>
</evidence>
<dbReference type="InterPro" id="IPR021131">
    <property type="entry name" value="Ribosomal_uL15/eL18"/>
</dbReference>